<dbReference type="EMBL" id="CAKAEH010000221">
    <property type="protein sequence ID" value="CAG9530271.1"/>
    <property type="molecule type" value="Genomic_DNA"/>
</dbReference>
<keyword evidence="2" id="KW-1185">Reference proteome</keyword>
<organism evidence="1 2">
    <name type="scientific">Cercopithifilaria johnstoni</name>
    <dbReference type="NCBI Taxonomy" id="2874296"/>
    <lineage>
        <taxon>Eukaryota</taxon>
        <taxon>Metazoa</taxon>
        <taxon>Ecdysozoa</taxon>
        <taxon>Nematoda</taxon>
        <taxon>Chromadorea</taxon>
        <taxon>Rhabditida</taxon>
        <taxon>Spirurina</taxon>
        <taxon>Spiruromorpha</taxon>
        <taxon>Filarioidea</taxon>
        <taxon>Onchocercidae</taxon>
        <taxon>Cercopithifilaria</taxon>
    </lineage>
</organism>
<proteinExistence type="predicted"/>
<protein>
    <submittedName>
        <fullName evidence="1">Uncharacterized protein</fullName>
    </submittedName>
</protein>
<evidence type="ECO:0000313" key="2">
    <source>
        <dbReference type="Proteomes" id="UP000746747"/>
    </source>
</evidence>
<dbReference type="AlphaFoldDB" id="A0A8J2LWC5"/>
<dbReference type="Proteomes" id="UP000746747">
    <property type="component" value="Unassembled WGS sequence"/>
</dbReference>
<gene>
    <name evidence="1" type="ORF">CJOHNSTONI_LOCUS784</name>
</gene>
<evidence type="ECO:0000313" key="1">
    <source>
        <dbReference type="EMBL" id="CAG9530271.1"/>
    </source>
</evidence>
<sequence>MVKHTTKRDVTALLLQPPEMLLQGLLRGDISIGKVKQVRSSMSLSVNKSEHSYPICFNNLLQRCDKILMPFIRPIFNAAILADFSVAVGEFKKVC</sequence>
<accession>A0A8J2LWC5</accession>
<reference evidence="1" key="1">
    <citation type="submission" date="2021-09" db="EMBL/GenBank/DDBJ databases">
        <authorList>
            <consortium name="Pathogen Informatics"/>
        </authorList>
    </citation>
    <scope>NUCLEOTIDE SEQUENCE</scope>
</reference>
<comment type="caution">
    <text evidence="1">The sequence shown here is derived from an EMBL/GenBank/DDBJ whole genome shotgun (WGS) entry which is preliminary data.</text>
</comment>
<name>A0A8J2LWC5_9BILA</name>